<keyword evidence="6" id="KW-0805">Transcription regulation</keyword>
<dbReference type="SMART" id="SM00353">
    <property type="entry name" value="HLH"/>
    <property type="match status" value="1"/>
</dbReference>
<reference evidence="17" key="1">
    <citation type="submission" date="2019-10" db="EMBL/GenBank/DDBJ databases">
        <title>The sequence and de novo assembly of the wild yak genome.</title>
        <authorList>
            <person name="Liu Y."/>
        </authorList>
    </citation>
    <scope>NUCLEOTIDE SEQUENCE [LARGE SCALE GENOMIC DNA]</scope>
    <source>
        <strain evidence="17">WY2019</strain>
    </source>
</reference>
<evidence type="ECO:0000256" key="3">
    <source>
        <dbReference type="ARBA" id="ARBA00022473"/>
    </source>
</evidence>
<evidence type="ECO:0000256" key="4">
    <source>
        <dbReference type="ARBA" id="ARBA00022490"/>
    </source>
</evidence>
<dbReference type="GO" id="GO:0005737">
    <property type="term" value="C:cytoplasm"/>
    <property type="evidence" value="ECO:0007669"/>
    <property type="project" value="UniProtKB-SubCell"/>
</dbReference>
<dbReference type="Pfam" id="PF00010">
    <property type="entry name" value="HLH"/>
    <property type="match status" value="1"/>
</dbReference>
<evidence type="ECO:0000313" key="18">
    <source>
        <dbReference type="Proteomes" id="UP000322234"/>
    </source>
</evidence>
<evidence type="ECO:0000256" key="15">
    <source>
        <dbReference type="SAM" id="MobiDB-lite"/>
    </source>
</evidence>
<evidence type="ECO:0000256" key="12">
    <source>
        <dbReference type="ARBA" id="ARBA00042951"/>
    </source>
</evidence>
<dbReference type="GO" id="GO:0032922">
    <property type="term" value="P:circadian regulation of gene expression"/>
    <property type="evidence" value="ECO:0007669"/>
    <property type="project" value="TreeGrafter"/>
</dbReference>
<evidence type="ECO:0000256" key="7">
    <source>
        <dbReference type="ARBA" id="ARBA00023108"/>
    </source>
</evidence>
<proteinExistence type="predicted"/>
<dbReference type="InterPro" id="IPR011598">
    <property type="entry name" value="bHLH_dom"/>
</dbReference>
<dbReference type="GO" id="GO:0030154">
    <property type="term" value="P:cell differentiation"/>
    <property type="evidence" value="ECO:0007669"/>
    <property type="project" value="TreeGrafter"/>
</dbReference>
<evidence type="ECO:0000256" key="6">
    <source>
        <dbReference type="ARBA" id="ARBA00023015"/>
    </source>
</evidence>
<dbReference type="Gene3D" id="4.10.280.10">
    <property type="entry name" value="Helix-loop-helix DNA-binding domain"/>
    <property type="match status" value="1"/>
</dbReference>
<evidence type="ECO:0000256" key="14">
    <source>
        <dbReference type="ARBA" id="ARBA00049994"/>
    </source>
</evidence>
<comment type="function">
    <text evidence="10">Transcriptional regulator (lacking a basic DNA binding domain) which negatively regulates the basic helix-loop-helix (bHLH) transcription factors by forming heterodimers and inhibiting their DNA binding and transcriptional activity. Implicated in regulating a variety of cellular processes, including cellular growth, senescence, differentiation, apoptosis, angiogenesis, and neoplastic transformation. Inhibits skeletal muscle and cardiac myocyte differentiation. Regulates the circadian clock by repressing the transcriptional activator activity of the CLOCK-BMAL1 heterodimer. Restricts the CLOCK and BMAL1 localization to the cytoplasm. Plays a role in both the input and output pathways of the circadian clock: in the input component, is involved in modulating the magnitude of photic entrainment and in the output component, contributes to the regulation of a variety of liver clock-controlled genes involved in lipid metabolism.</text>
</comment>
<evidence type="ECO:0000256" key="8">
    <source>
        <dbReference type="ARBA" id="ARBA00023163"/>
    </source>
</evidence>
<evidence type="ECO:0000256" key="10">
    <source>
        <dbReference type="ARBA" id="ARBA00037646"/>
    </source>
</evidence>
<evidence type="ECO:0000256" key="5">
    <source>
        <dbReference type="ARBA" id="ARBA00022491"/>
    </source>
</evidence>
<evidence type="ECO:0000256" key="13">
    <source>
        <dbReference type="ARBA" id="ARBA00043116"/>
    </source>
</evidence>
<name>A0A6B0RMA8_9CETA</name>
<dbReference type="GO" id="GO:0046983">
    <property type="term" value="F:protein dimerization activity"/>
    <property type="evidence" value="ECO:0007669"/>
    <property type="project" value="InterPro"/>
</dbReference>
<comment type="subunit">
    <text evidence="14">Interacts with GATA4 and NKX2-5. Interacts with NR0B2. Interacts with CLOCK and BMAL1. Interacts with IFI204. Interacts with NEDD9/HEF1. Interacts with ASB4; this interaction promotes ID2 proteasomal degradation.</text>
</comment>
<evidence type="ECO:0000313" key="17">
    <source>
        <dbReference type="EMBL" id="MXQ89134.1"/>
    </source>
</evidence>
<comment type="caution">
    <text evidence="17">The sequence shown here is derived from an EMBL/GenBank/DDBJ whole genome shotgun (WGS) entry which is preliminary data.</text>
</comment>
<evidence type="ECO:0000259" key="16">
    <source>
        <dbReference type="PROSITE" id="PS50888"/>
    </source>
</evidence>
<dbReference type="InterPro" id="IPR036638">
    <property type="entry name" value="HLH_DNA-bd_sf"/>
</dbReference>
<dbReference type="GO" id="GO:0005634">
    <property type="term" value="C:nucleus"/>
    <property type="evidence" value="ECO:0007669"/>
    <property type="project" value="UniProtKB-SubCell"/>
</dbReference>
<dbReference type="SUPFAM" id="SSF47459">
    <property type="entry name" value="HLH, helix-loop-helix DNA-binding domain"/>
    <property type="match status" value="1"/>
</dbReference>
<keyword evidence="5" id="KW-0678">Repressor</keyword>
<dbReference type="AlphaFoldDB" id="A0A6B0RMA8"/>
<sequence>MKAFSPVRSVRKNSLSDHGLGISRSKTPVDDPMSLLYNMNDCYSKLKELVPSIPQNKKVSKMEILQHVIDYILDLQIALDSHPTIVSLHHQRPGQSQASRTPLTTLNTDISILSLQHCEKANFSRMLMQQIKLTSSQDLENPLLVVTETHGTELRLDTMLHKSTIQTLDLIAMHSKRPGRVTQDTPASCVTAT</sequence>
<dbReference type="CDD" id="cd19692">
    <property type="entry name" value="bHLH_dnHLH_ID2"/>
    <property type="match status" value="1"/>
</dbReference>
<evidence type="ECO:0000256" key="9">
    <source>
        <dbReference type="ARBA" id="ARBA00023242"/>
    </source>
</evidence>
<evidence type="ECO:0000256" key="1">
    <source>
        <dbReference type="ARBA" id="ARBA00004123"/>
    </source>
</evidence>
<dbReference type="GO" id="GO:0000122">
    <property type="term" value="P:negative regulation of transcription by RNA polymerase II"/>
    <property type="evidence" value="ECO:0007669"/>
    <property type="project" value="InterPro"/>
</dbReference>
<keyword evidence="4" id="KW-0963">Cytoplasm</keyword>
<protein>
    <recommendedName>
        <fullName evidence="11">DNA-binding protein inhibitor ID-2</fullName>
    </recommendedName>
    <alternativeName>
        <fullName evidence="13">Inhibitor of DNA binding 2</fullName>
    </alternativeName>
    <alternativeName>
        <fullName evidence="12">Inhibitor of differentiation 2</fullName>
    </alternativeName>
</protein>
<evidence type="ECO:0000256" key="11">
    <source>
        <dbReference type="ARBA" id="ARBA00040556"/>
    </source>
</evidence>
<keyword evidence="18" id="KW-1185">Reference proteome</keyword>
<comment type="subcellular location">
    <subcellularLocation>
        <location evidence="2">Cytoplasm</location>
    </subcellularLocation>
    <subcellularLocation>
        <location evidence="1">Nucleus</location>
    </subcellularLocation>
</comment>
<dbReference type="FunFam" id="4.10.280.10:FF:000055">
    <property type="entry name" value="DNA-binding protein inhibitor ID-2"/>
    <property type="match status" value="1"/>
</dbReference>
<keyword evidence="8" id="KW-0804">Transcription</keyword>
<organism evidence="17 18">
    <name type="scientific">Bos mutus</name>
    <name type="common">wild yak</name>
    <dbReference type="NCBI Taxonomy" id="72004"/>
    <lineage>
        <taxon>Eukaryota</taxon>
        <taxon>Metazoa</taxon>
        <taxon>Chordata</taxon>
        <taxon>Craniata</taxon>
        <taxon>Vertebrata</taxon>
        <taxon>Euteleostomi</taxon>
        <taxon>Mammalia</taxon>
        <taxon>Eutheria</taxon>
        <taxon>Laurasiatheria</taxon>
        <taxon>Artiodactyla</taxon>
        <taxon>Ruminantia</taxon>
        <taxon>Pecora</taxon>
        <taxon>Bovidae</taxon>
        <taxon>Bovinae</taxon>
        <taxon>Bos</taxon>
    </lineage>
</organism>
<dbReference type="InterPro" id="IPR026052">
    <property type="entry name" value="DNA-bd_prot-inh"/>
</dbReference>
<keyword evidence="3" id="KW-0217">Developmental protein</keyword>
<feature type="region of interest" description="Disordered" evidence="15">
    <location>
        <begin position="1"/>
        <end position="23"/>
    </location>
</feature>
<gene>
    <name evidence="17" type="ORF">E5288_WYG015070</name>
</gene>
<dbReference type="PANTHER" id="PTHR11723:SF5">
    <property type="entry name" value="DNA-BINDING PROTEIN INHIBITOR ID-2"/>
    <property type="match status" value="1"/>
</dbReference>
<dbReference type="EMBL" id="VBQZ03000053">
    <property type="protein sequence ID" value="MXQ89134.1"/>
    <property type="molecule type" value="Genomic_DNA"/>
</dbReference>
<evidence type="ECO:0000256" key="2">
    <source>
        <dbReference type="ARBA" id="ARBA00004496"/>
    </source>
</evidence>
<dbReference type="PROSITE" id="PS50888">
    <property type="entry name" value="BHLH"/>
    <property type="match status" value="1"/>
</dbReference>
<keyword evidence="9" id="KW-0539">Nucleus</keyword>
<dbReference type="Proteomes" id="UP000322234">
    <property type="component" value="Unassembled WGS sequence"/>
</dbReference>
<feature type="domain" description="BHLH" evidence="16">
    <location>
        <begin position="23"/>
        <end position="75"/>
    </location>
</feature>
<dbReference type="PANTHER" id="PTHR11723">
    <property type="entry name" value="DNA-BINDING PROTEIN INHIBITOR"/>
    <property type="match status" value="1"/>
</dbReference>
<accession>A0A6B0RMA8</accession>
<keyword evidence="7" id="KW-0090">Biological rhythms</keyword>